<dbReference type="PANTHER" id="PTHR36449:SF1">
    <property type="entry name" value="ACETYLTRANSFERASE"/>
    <property type="match status" value="1"/>
</dbReference>
<dbReference type="Proteomes" id="UP000092649">
    <property type="component" value="Unassembled WGS sequence"/>
</dbReference>
<evidence type="ECO:0000256" key="4">
    <source>
        <dbReference type="ARBA" id="ARBA00022679"/>
    </source>
</evidence>
<dbReference type="PROSITE" id="PS51186">
    <property type="entry name" value="GNAT"/>
    <property type="match status" value="1"/>
</dbReference>
<comment type="caution">
    <text evidence="8">The sequence shown here is derived from an EMBL/GenBank/DDBJ whole genome shotgun (WGS) entry which is preliminary data.</text>
</comment>
<dbReference type="AlphaFoldDB" id="A0A1A7P5F9"/>
<dbReference type="InterPro" id="IPR000182">
    <property type="entry name" value="GNAT_dom"/>
</dbReference>
<dbReference type="GO" id="GO:0016747">
    <property type="term" value="F:acyltransferase activity, transferring groups other than amino-acyl groups"/>
    <property type="evidence" value="ECO:0007669"/>
    <property type="project" value="InterPro"/>
</dbReference>
<dbReference type="Gene3D" id="3.40.630.30">
    <property type="match status" value="1"/>
</dbReference>
<dbReference type="Pfam" id="PF13673">
    <property type="entry name" value="Acetyltransf_10"/>
    <property type="match status" value="1"/>
</dbReference>
<evidence type="ECO:0000313" key="9">
    <source>
        <dbReference type="Proteomes" id="UP000092649"/>
    </source>
</evidence>
<evidence type="ECO:0000256" key="1">
    <source>
        <dbReference type="ARBA" id="ARBA00009342"/>
    </source>
</evidence>
<evidence type="ECO:0000259" key="7">
    <source>
        <dbReference type="PROSITE" id="PS51186"/>
    </source>
</evidence>
<evidence type="ECO:0000313" key="8">
    <source>
        <dbReference type="EMBL" id="OBW96454.1"/>
    </source>
</evidence>
<dbReference type="EMBL" id="JTJL01000001">
    <property type="protein sequence ID" value="OBW96454.1"/>
    <property type="molecule type" value="Genomic_DNA"/>
</dbReference>
<accession>A0A1A7P5F9</accession>
<feature type="domain" description="N-acetyltransferase" evidence="7">
    <location>
        <begin position="9"/>
        <end position="169"/>
    </location>
</feature>
<keyword evidence="5" id="KW-0012">Acyltransferase</keyword>
<gene>
    <name evidence="8" type="ORF">QS62_00495</name>
</gene>
<comment type="catalytic activity">
    <reaction evidence="6">
        <text>glycyl-tRNA(Gly) + acetyl-CoA = N-acetylglycyl-tRNA(Gly) + CoA + H(+)</text>
        <dbReference type="Rhea" id="RHEA:81867"/>
        <dbReference type="Rhea" id="RHEA-COMP:9683"/>
        <dbReference type="Rhea" id="RHEA-COMP:19766"/>
        <dbReference type="ChEBI" id="CHEBI:15378"/>
        <dbReference type="ChEBI" id="CHEBI:57287"/>
        <dbReference type="ChEBI" id="CHEBI:57288"/>
        <dbReference type="ChEBI" id="CHEBI:78522"/>
        <dbReference type="ChEBI" id="CHEBI:232036"/>
    </reaction>
</comment>
<proteinExistence type="inferred from homology"/>
<comment type="similarity">
    <text evidence="1">Belongs to the acetyltransferase family. GNAT subfamily.</text>
</comment>
<evidence type="ECO:0000256" key="3">
    <source>
        <dbReference type="ARBA" id="ARBA00022649"/>
    </source>
</evidence>
<organism evidence="8 9">
    <name type="scientific">Gallibacterium salpingitidis</name>
    <dbReference type="NCBI Taxonomy" id="505341"/>
    <lineage>
        <taxon>Bacteria</taxon>
        <taxon>Pseudomonadati</taxon>
        <taxon>Pseudomonadota</taxon>
        <taxon>Gammaproteobacteria</taxon>
        <taxon>Pasteurellales</taxon>
        <taxon>Pasteurellaceae</taxon>
        <taxon>Gallibacterium</taxon>
    </lineage>
</organism>
<keyword evidence="3" id="KW-1277">Toxin-antitoxin system</keyword>
<dbReference type="InterPro" id="IPR016181">
    <property type="entry name" value="Acyl_CoA_acyltransferase"/>
</dbReference>
<evidence type="ECO:0000256" key="6">
    <source>
        <dbReference type="ARBA" id="ARBA00049880"/>
    </source>
</evidence>
<protein>
    <submittedName>
        <fullName evidence="8">GCN5 family acetyltransferase</fullName>
    </submittedName>
</protein>
<name>A0A1A7P5F9_9PAST</name>
<dbReference type="OrthoDB" id="9799147at2"/>
<evidence type="ECO:0000256" key="2">
    <source>
        <dbReference type="ARBA" id="ARBA00022491"/>
    </source>
</evidence>
<dbReference type="RefSeq" id="WP_066104242.1">
    <property type="nucleotide sequence ID" value="NZ_CP103875.1"/>
</dbReference>
<dbReference type="PANTHER" id="PTHR36449">
    <property type="entry name" value="ACETYLTRANSFERASE-RELATED"/>
    <property type="match status" value="1"/>
</dbReference>
<keyword evidence="9" id="KW-1185">Reference proteome</keyword>
<keyword evidence="2" id="KW-0678">Repressor</keyword>
<sequence length="169" mass="19045">MILEALHDLVIVPLAELTLKKQDFNSSSAVLNSYLQTQAPQDEKRELAKCFVLINQKNEQIIGYYTLSATLIKVENIPKANIQKKIRYPNIPAVLVGRLAIDQRFVGQGYGKFLIADVLHKVSNAKMGIATLLVEAKDDNAIAFYKKLGFIQFLDKKENLFLPLTKLIK</sequence>
<evidence type="ECO:0000256" key="5">
    <source>
        <dbReference type="ARBA" id="ARBA00023315"/>
    </source>
</evidence>
<keyword evidence="4 8" id="KW-0808">Transferase</keyword>
<dbReference type="SUPFAM" id="SSF55729">
    <property type="entry name" value="Acyl-CoA N-acyltransferases (Nat)"/>
    <property type="match status" value="1"/>
</dbReference>
<reference evidence="8 9" key="1">
    <citation type="submission" date="2014-11" db="EMBL/GenBank/DDBJ databases">
        <title>Pan-genome of Gallibacterium spp.</title>
        <authorList>
            <person name="Kudirkiene E."/>
            <person name="Bojesen A.M."/>
        </authorList>
    </citation>
    <scope>NUCLEOTIDE SEQUENCE [LARGE SCALE GENOMIC DNA]</scope>
    <source>
        <strain evidence="8 9">F150</strain>
    </source>
</reference>